<evidence type="ECO:0000256" key="1">
    <source>
        <dbReference type="SAM" id="Phobius"/>
    </source>
</evidence>
<organism evidence="2 3">
    <name type="scientific">Mucilaginibacter jinjuensis</name>
    <dbReference type="NCBI Taxonomy" id="1176721"/>
    <lineage>
        <taxon>Bacteria</taxon>
        <taxon>Pseudomonadati</taxon>
        <taxon>Bacteroidota</taxon>
        <taxon>Sphingobacteriia</taxon>
        <taxon>Sphingobacteriales</taxon>
        <taxon>Sphingobacteriaceae</taxon>
        <taxon>Mucilaginibacter</taxon>
    </lineage>
</organism>
<keyword evidence="3" id="KW-1185">Reference proteome</keyword>
<dbReference type="Proteomes" id="UP001216139">
    <property type="component" value="Chromosome"/>
</dbReference>
<keyword evidence="1" id="KW-1133">Transmembrane helix</keyword>
<proteinExistence type="predicted"/>
<keyword evidence="1" id="KW-0812">Transmembrane</keyword>
<dbReference type="InterPro" id="IPR032820">
    <property type="entry name" value="ATPase_put"/>
</dbReference>
<dbReference type="RefSeq" id="WP_273629659.1">
    <property type="nucleotide sequence ID" value="NZ_CP117167.1"/>
</dbReference>
<protein>
    <submittedName>
        <fullName evidence="2">AtpZ/AtpI family protein</fullName>
    </submittedName>
</protein>
<gene>
    <name evidence="2" type="ORF">PQO05_22285</name>
</gene>
<feature type="transmembrane region" description="Helical" evidence="1">
    <location>
        <begin position="20"/>
        <end position="41"/>
    </location>
</feature>
<dbReference type="EMBL" id="CP117167">
    <property type="protein sequence ID" value="WCT11472.1"/>
    <property type="molecule type" value="Genomic_DNA"/>
</dbReference>
<accession>A0ABY7T714</accession>
<evidence type="ECO:0000313" key="2">
    <source>
        <dbReference type="EMBL" id="WCT11472.1"/>
    </source>
</evidence>
<keyword evidence="1" id="KW-0472">Membrane</keyword>
<feature type="transmembrane region" description="Helical" evidence="1">
    <location>
        <begin position="53"/>
        <end position="71"/>
    </location>
</feature>
<sequence length="76" mass="8321">MPKNEQKDGDSGSKPVNNYIKFSGIAFQMVAIIGVMTFIGYKIDGHAQHSTQWVTAVMALAGVFISLYLVIKSLKD</sequence>
<dbReference type="Pfam" id="PF09527">
    <property type="entry name" value="ATPase_gene1"/>
    <property type="match status" value="1"/>
</dbReference>
<reference evidence="2 3" key="1">
    <citation type="submission" date="2023-02" db="EMBL/GenBank/DDBJ databases">
        <title>Genome sequence of Mucilaginibacter jinjuensis strain KACC 16571.</title>
        <authorList>
            <person name="Kim S."/>
            <person name="Heo J."/>
            <person name="Kwon S.-W."/>
        </authorList>
    </citation>
    <scope>NUCLEOTIDE SEQUENCE [LARGE SCALE GENOMIC DNA]</scope>
    <source>
        <strain evidence="2 3">KACC 16571</strain>
    </source>
</reference>
<evidence type="ECO:0000313" key="3">
    <source>
        <dbReference type="Proteomes" id="UP001216139"/>
    </source>
</evidence>
<name>A0ABY7T714_9SPHI</name>